<evidence type="ECO:0000256" key="3">
    <source>
        <dbReference type="ARBA" id="ARBA00022452"/>
    </source>
</evidence>
<dbReference type="InterPro" id="IPR037066">
    <property type="entry name" value="Plug_dom_sf"/>
</dbReference>
<dbReference type="SUPFAM" id="SSF49464">
    <property type="entry name" value="Carboxypeptidase regulatory domain-like"/>
    <property type="match status" value="1"/>
</dbReference>
<evidence type="ECO:0000256" key="6">
    <source>
        <dbReference type="ARBA" id="ARBA00023077"/>
    </source>
</evidence>
<keyword evidence="2 9" id="KW-0813">Transport</keyword>
<keyword evidence="7 9" id="KW-0472">Membrane</keyword>
<evidence type="ECO:0000259" key="12">
    <source>
        <dbReference type="Pfam" id="PF07715"/>
    </source>
</evidence>
<evidence type="ECO:0000256" key="8">
    <source>
        <dbReference type="ARBA" id="ARBA00023237"/>
    </source>
</evidence>
<dbReference type="InterPro" id="IPR000531">
    <property type="entry name" value="Beta-barrel_TonB"/>
</dbReference>
<dbReference type="Gene3D" id="2.60.40.1120">
    <property type="entry name" value="Carboxypeptidase-like, regulatory domain"/>
    <property type="match status" value="1"/>
</dbReference>
<dbReference type="Pfam" id="PF00593">
    <property type="entry name" value="TonB_dep_Rec_b-barrel"/>
    <property type="match status" value="1"/>
</dbReference>
<evidence type="ECO:0000256" key="1">
    <source>
        <dbReference type="ARBA" id="ARBA00004571"/>
    </source>
</evidence>
<keyword evidence="8 9" id="KW-0998">Cell outer membrane</keyword>
<name>A0A2S7IG27_9BACT</name>
<evidence type="ECO:0000256" key="7">
    <source>
        <dbReference type="ARBA" id="ARBA00023136"/>
    </source>
</evidence>
<evidence type="ECO:0000256" key="4">
    <source>
        <dbReference type="ARBA" id="ARBA00022692"/>
    </source>
</evidence>
<dbReference type="GO" id="GO:0009279">
    <property type="term" value="C:cell outer membrane"/>
    <property type="evidence" value="ECO:0007669"/>
    <property type="project" value="UniProtKB-SubCell"/>
</dbReference>
<sequence>MNKDSWVTPITCHESSIRGLIHRVHQTNFKSMKKKYLTLFQRAGQGHFKRKLMLPALVITLSAPLAEATLPQKTNYSTAYALNPAVDRTITGTVTDKDSKEGLPGVSVQVKGTNIGTTTDAQGRYRLTIPNERSVVVFSFIGYTTTEQPITTQTSVDIELATNSKELTEVLVVGYGTQTKKEFTGSAASINSEKLKEIPVQSFDQALAGRAAGVNISVANGVLNNAPVIRVRGINSISLSSYPLIVVDGIPLTTGSVGNGNVPNNPLGDINPSDIESIDVLKDAASTAIYGSRAAAGVLLVTTKRGKEGRVRVGYDGWVGVTSPVRLPELLNAEEYMMIKNEAVNNKKTIERSTSPAALFFPSYRSDGSLVNTNWYDHIFQNGVSHNHAINVSGGNKNTSYFFSTNYSDQNGILRTNNFKRKGIRLNLDHQATKWLKLRGNINYSNTFNKSPNSGSLEGNAQLIVGAARMAYTLAPNVPAYNEDGTPSLNLGIAGGPIGNGNNQVVSVYYNPTALFKLANYTSENDRILANIGATVTLFKGLDFTTNYSIDRLRNENINSTSAEPGGGSSTNGSVTNVTGLRNNWNFTNTLNYDTRFGKSHLTALLGYDAQVFNTNTWGVNVTQAADPYFVDYQGTWGNITPSGNSINSRSFLSVFSRVTYDFSDRYFFTLNFRRDGNSALGTGRKWGNFGGISGGWALSEEEFYKGSAVSKVISSAKLRASWGRVGNGNLNNAYASLNLYSSSLYGTVPTWAYNQAGNQNLGWETSEQTNFGADLGLWDNKVQVEVTYFNNNVNGLILSVPQAPSKGIPDNAILSNVGSLYNRGIELGINSTVIRKQDFSWNVSFNFTHLSNKVTSLATEGDRILSTTSTSANIFNITQVGLPVGTLFGAITDGINPANGQRIFVNAKGEQVQYSAAISPEAGTSWTYLDGTRAPAISAADYKPMGNALPKWYGGFNNTFRYKNFDVNLNFTYSGGNYILNGNTGTWLDQRMFNNAKKVLNRWTTPGQITDVPRLIYNDNFAAANIPNISAYVEKGDFVRLQNVMVGYKLPSSLFGQSGISSLRVYAQASNVFLLTKYTGVEPESSVNGNTNTSPGIEYNSLGNGRTITLGVNLAF</sequence>
<dbReference type="NCBIfam" id="TIGR04057">
    <property type="entry name" value="SusC_RagA_signa"/>
    <property type="match status" value="1"/>
</dbReference>
<organism evidence="13 14">
    <name type="scientific">Siphonobacter curvatus</name>
    <dbReference type="NCBI Taxonomy" id="2094562"/>
    <lineage>
        <taxon>Bacteria</taxon>
        <taxon>Pseudomonadati</taxon>
        <taxon>Bacteroidota</taxon>
        <taxon>Cytophagia</taxon>
        <taxon>Cytophagales</taxon>
        <taxon>Cytophagaceae</taxon>
        <taxon>Siphonobacter</taxon>
    </lineage>
</organism>
<comment type="caution">
    <text evidence="13">The sequence shown here is derived from an EMBL/GenBank/DDBJ whole genome shotgun (WGS) entry which is preliminary data.</text>
</comment>
<evidence type="ECO:0000313" key="14">
    <source>
        <dbReference type="Proteomes" id="UP000239590"/>
    </source>
</evidence>
<evidence type="ECO:0000256" key="2">
    <source>
        <dbReference type="ARBA" id="ARBA00022448"/>
    </source>
</evidence>
<dbReference type="InterPro" id="IPR008969">
    <property type="entry name" value="CarboxyPept-like_regulatory"/>
</dbReference>
<dbReference type="InterPro" id="IPR023996">
    <property type="entry name" value="TonB-dep_OMP_SusC/RagA"/>
</dbReference>
<gene>
    <name evidence="13" type="ORF">C5O19_23370</name>
</gene>
<feature type="domain" description="TonB-dependent receptor-like beta-barrel" evidence="11">
    <location>
        <begin position="483"/>
        <end position="1052"/>
    </location>
</feature>
<dbReference type="InterPro" id="IPR012910">
    <property type="entry name" value="Plug_dom"/>
</dbReference>
<dbReference type="InterPro" id="IPR039426">
    <property type="entry name" value="TonB-dep_rcpt-like"/>
</dbReference>
<dbReference type="PROSITE" id="PS01156">
    <property type="entry name" value="TONB_DEPENDENT_REC_2"/>
    <property type="match status" value="1"/>
</dbReference>
<dbReference type="EMBL" id="PTRA01000007">
    <property type="protein sequence ID" value="PQA54109.1"/>
    <property type="molecule type" value="Genomic_DNA"/>
</dbReference>
<dbReference type="InterPro" id="IPR036942">
    <property type="entry name" value="Beta-barrel_TonB_sf"/>
</dbReference>
<proteinExistence type="inferred from homology"/>
<dbReference type="Pfam" id="PF13715">
    <property type="entry name" value="CarbopepD_reg_2"/>
    <property type="match status" value="1"/>
</dbReference>
<evidence type="ECO:0000259" key="11">
    <source>
        <dbReference type="Pfam" id="PF00593"/>
    </source>
</evidence>
<dbReference type="Pfam" id="PF07715">
    <property type="entry name" value="Plug"/>
    <property type="match status" value="1"/>
</dbReference>
<reference evidence="14" key="1">
    <citation type="submission" date="2018-02" db="EMBL/GenBank/DDBJ databases">
        <title>Genome sequencing of Solimonas sp. HR-BB.</title>
        <authorList>
            <person name="Lee Y."/>
            <person name="Jeon C.O."/>
        </authorList>
    </citation>
    <scope>NUCLEOTIDE SEQUENCE [LARGE SCALE GENOMIC DNA]</scope>
    <source>
        <strain evidence="14">HR-U</strain>
    </source>
</reference>
<dbReference type="PROSITE" id="PS52016">
    <property type="entry name" value="TONB_DEPENDENT_REC_3"/>
    <property type="match status" value="1"/>
</dbReference>
<dbReference type="Proteomes" id="UP000239590">
    <property type="component" value="Unassembled WGS sequence"/>
</dbReference>
<evidence type="ECO:0000313" key="13">
    <source>
        <dbReference type="EMBL" id="PQA54109.1"/>
    </source>
</evidence>
<dbReference type="SUPFAM" id="SSF56935">
    <property type="entry name" value="Porins"/>
    <property type="match status" value="1"/>
</dbReference>
<dbReference type="Gene3D" id="2.40.170.20">
    <property type="entry name" value="TonB-dependent receptor, beta-barrel domain"/>
    <property type="match status" value="1"/>
</dbReference>
<keyword evidence="6 10" id="KW-0798">TonB box</keyword>
<evidence type="ECO:0000256" key="9">
    <source>
        <dbReference type="PROSITE-ProRule" id="PRU01360"/>
    </source>
</evidence>
<feature type="domain" description="TonB-dependent receptor plug" evidence="12">
    <location>
        <begin position="180"/>
        <end position="298"/>
    </location>
</feature>
<dbReference type="Gene3D" id="2.170.130.10">
    <property type="entry name" value="TonB-dependent receptor, plug domain"/>
    <property type="match status" value="1"/>
</dbReference>
<keyword evidence="5" id="KW-0732">Signal</keyword>
<dbReference type="OrthoDB" id="9768177at2"/>
<protein>
    <submittedName>
        <fullName evidence="13">SusC/RagA family TonB-linked outer membrane protein</fullName>
    </submittedName>
</protein>
<dbReference type="InterPro" id="IPR023997">
    <property type="entry name" value="TonB-dep_OMP_SusC/RagA_CS"/>
</dbReference>
<keyword evidence="4 9" id="KW-0812">Transmembrane</keyword>
<dbReference type="InterPro" id="IPR010917">
    <property type="entry name" value="TonB_rcpt_CS"/>
</dbReference>
<dbReference type="AlphaFoldDB" id="A0A2S7IG27"/>
<accession>A0A2S7IG27</accession>
<evidence type="ECO:0000256" key="10">
    <source>
        <dbReference type="RuleBase" id="RU003357"/>
    </source>
</evidence>
<evidence type="ECO:0000256" key="5">
    <source>
        <dbReference type="ARBA" id="ARBA00022729"/>
    </source>
</evidence>
<keyword evidence="14" id="KW-1185">Reference proteome</keyword>
<comment type="subcellular location">
    <subcellularLocation>
        <location evidence="1 9">Cell outer membrane</location>
        <topology evidence="1 9">Multi-pass membrane protein</topology>
    </subcellularLocation>
</comment>
<keyword evidence="3 9" id="KW-1134">Transmembrane beta strand</keyword>
<dbReference type="NCBIfam" id="TIGR04056">
    <property type="entry name" value="OMP_RagA_SusC"/>
    <property type="match status" value="1"/>
</dbReference>
<comment type="similarity">
    <text evidence="9 10">Belongs to the TonB-dependent receptor family.</text>
</comment>